<feature type="transmembrane region" description="Helical" evidence="6">
    <location>
        <begin position="269"/>
        <end position="293"/>
    </location>
</feature>
<dbReference type="PANTHER" id="PTHR40277:SF1">
    <property type="entry name" value="BLL5419 PROTEIN"/>
    <property type="match status" value="1"/>
</dbReference>
<keyword evidence="2" id="KW-1003">Cell membrane</keyword>
<dbReference type="AlphaFoldDB" id="A0A3N1XST1"/>
<dbReference type="RefSeq" id="WP_123402103.1">
    <property type="nucleotide sequence ID" value="NZ_RJVI01000003.1"/>
</dbReference>
<evidence type="ECO:0000256" key="4">
    <source>
        <dbReference type="ARBA" id="ARBA00022989"/>
    </source>
</evidence>
<protein>
    <submittedName>
        <fullName evidence="7">Uncharacterized membrane protein YbhN (UPF0104 family)</fullName>
    </submittedName>
</protein>
<reference evidence="7 8" key="1">
    <citation type="submission" date="2018-11" db="EMBL/GenBank/DDBJ databases">
        <title>Genomic Encyclopedia of Type Strains, Phase IV (KMG-IV): sequencing the most valuable type-strain genomes for metagenomic binning, comparative biology and taxonomic classification.</title>
        <authorList>
            <person name="Goeker M."/>
        </authorList>
    </citation>
    <scope>NUCLEOTIDE SEQUENCE [LARGE SCALE GENOMIC DNA]</scope>
    <source>
        <strain evidence="7 8">DSM 100275</strain>
    </source>
</reference>
<dbReference type="InterPro" id="IPR022791">
    <property type="entry name" value="L-PG_synthase/AglD"/>
</dbReference>
<name>A0A3N1XST1_9GAMM</name>
<proteinExistence type="predicted"/>
<evidence type="ECO:0000313" key="7">
    <source>
        <dbReference type="EMBL" id="ROR29706.1"/>
    </source>
</evidence>
<comment type="caution">
    <text evidence="7">The sequence shown here is derived from an EMBL/GenBank/DDBJ whole genome shotgun (WGS) entry which is preliminary data.</text>
</comment>
<evidence type="ECO:0000256" key="1">
    <source>
        <dbReference type="ARBA" id="ARBA00004651"/>
    </source>
</evidence>
<gene>
    <name evidence="7" type="ORF">EDC57_2378</name>
</gene>
<keyword evidence="8" id="KW-1185">Reference proteome</keyword>
<evidence type="ECO:0000256" key="5">
    <source>
        <dbReference type="ARBA" id="ARBA00023136"/>
    </source>
</evidence>
<keyword evidence="4 6" id="KW-1133">Transmembrane helix</keyword>
<evidence type="ECO:0000313" key="8">
    <source>
        <dbReference type="Proteomes" id="UP000276634"/>
    </source>
</evidence>
<evidence type="ECO:0000256" key="2">
    <source>
        <dbReference type="ARBA" id="ARBA00022475"/>
    </source>
</evidence>
<evidence type="ECO:0000256" key="3">
    <source>
        <dbReference type="ARBA" id="ARBA00022692"/>
    </source>
</evidence>
<dbReference type="Proteomes" id="UP000276634">
    <property type="component" value="Unassembled WGS sequence"/>
</dbReference>
<dbReference type="Pfam" id="PF03706">
    <property type="entry name" value="LPG_synthase_TM"/>
    <property type="match status" value="1"/>
</dbReference>
<dbReference type="PANTHER" id="PTHR40277">
    <property type="entry name" value="BLL5419 PROTEIN"/>
    <property type="match status" value="1"/>
</dbReference>
<feature type="transmembrane region" description="Helical" evidence="6">
    <location>
        <begin position="199"/>
        <end position="225"/>
    </location>
</feature>
<evidence type="ECO:0000256" key="6">
    <source>
        <dbReference type="SAM" id="Phobius"/>
    </source>
</evidence>
<dbReference type="EMBL" id="RJVI01000003">
    <property type="protein sequence ID" value="ROR29706.1"/>
    <property type="molecule type" value="Genomic_DNA"/>
</dbReference>
<sequence>MQTIQRLLQIAVATGLTAYLVGSIGPEALAQTLVSARAAPLAAAAVMTTTGFVLNGLSLWLLFFLAAERPPPARLYWRAFFTTCYYALFLPGRAGDFTIALLLRDVVPPAHSLVYVTLDKLITLLVMVLVGGGAVTLLLDPRVGVALITGGLLAFVAALWLATRRGLLAILLRYRRLRRPLARLVRVIKLIPHPESRRLLLGNLAVTLVRLLIVGWSLMFLLAAFGGKVGYPVAVGSVAAVQLLSLVPISVQGIGVLETAYIHLLDSAGVAAATVLAASLAGRILTVILVYGLHVAANLWPPHAFSLPKRP</sequence>
<keyword evidence="5 6" id="KW-0472">Membrane</keyword>
<dbReference type="GO" id="GO:0005886">
    <property type="term" value="C:plasma membrane"/>
    <property type="evidence" value="ECO:0007669"/>
    <property type="project" value="UniProtKB-SubCell"/>
</dbReference>
<feature type="transmembrane region" description="Helical" evidence="6">
    <location>
        <begin position="145"/>
        <end position="172"/>
    </location>
</feature>
<accession>A0A3N1XST1</accession>
<feature type="transmembrane region" description="Helical" evidence="6">
    <location>
        <begin position="231"/>
        <end position="257"/>
    </location>
</feature>
<keyword evidence="3 6" id="KW-0812">Transmembrane</keyword>
<feature type="transmembrane region" description="Helical" evidence="6">
    <location>
        <begin position="121"/>
        <end position="139"/>
    </location>
</feature>
<organism evidence="7 8">
    <name type="scientific">Inmirania thermothiophila</name>
    <dbReference type="NCBI Taxonomy" id="1750597"/>
    <lineage>
        <taxon>Bacteria</taxon>
        <taxon>Pseudomonadati</taxon>
        <taxon>Pseudomonadota</taxon>
        <taxon>Gammaproteobacteria</taxon>
        <taxon>Chromatiales</taxon>
        <taxon>Ectothiorhodospiraceae</taxon>
        <taxon>Inmirania</taxon>
    </lineage>
</organism>
<feature type="transmembrane region" description="Helical" evidence="6">
    <location>
        <begin position="40"/>
        <end position="66"/>
    </location>
</feature>
<comment type="subcellular location">
    <subcellularLocation>
        <location evidence="1">Cell membrane</location>
        <topology evidence="1">Multi-pass membrane protein</topology>
    </subcellularLocation>
</comment>